<dbReference type="GO" id="GO:0005789">
    <property type="term" value="C:endoplasmic reticulum membrane"/>
    <property type="evidence" value="ECO:0007669"/>
    <property type="project" value="UniProtKB-SubCell"/>
</dbReference>
<dbReference type="Pfam" id="PF10256">
    <property type="entry name" value="Erf4"/>
    <property type="match status" value="1"/>
</dbReference>
<dbReference type="InterPro" id="IPR051371">
    <property type="entry name" value="Ras_palmitoyltransferase"/>
</dbReference>
<reference evidence="9" key="1">
    <citation type="submission" date="2021-02" db="EMBL/GenBank/DDBJ databases">
        <title>Psilocybe cubensis genome.</title>
        <authorList>
            <person name="Mckernan K.J."/>
            <person name="Crawford S."/>
            <person name="Trippe A."/>
            <person name="Kane L.T."/>
            <person name="Mclaughlin S."/>
        </authorList>
    </citation>
    <scope>NUCLEOTIDE SEQUENCE [LARGE SCALE GENOMIC DNA]</scope>
    <source>
        <strain evidence="9">MGC-MH-2018</strain>
    </source>
</reference>
<dbReference type="AlphaFoldDB" id="A0A8H7YAZ0"/>
<protein>
    <recommendedName>
        <fullName evidence="4">Ras modification protein ERF4</fullName>
    </recommendedName>
</protein>
<dbReference type="GO" id="GO:0031211">
    <property type="term" value="C:endoplasmic reticulum palmitoyltransferase complex"/>
    <property type="evidence" value="ECO:0007669"/>
    <property type="project" value="TreeGrafter"/>
</dbReference>
<comment type="subcellular location">
    <subcellularLocation>
        <location evidence="1">Endoplasmic reticulum membrane</location>
        <topology evidence="1">Peripheral membrane protein</topology>
    </subcellularLocation>
</comment>
<dbReference type="InterPro" id="IPR019383">
    <property type="entry name" value="Golgin_A_7/ERF4"/>
</dbReference>
<feature type="compositionally biased region" description="Basic and acidic residues" evidence="7">
    <location>
        <begin position="115"/>
        <end position="131"/>
    </location>
</feature>
<feature type="region of interest" description="Disordered" evidence="7">
    <location>
        <begin position="1"/>
        <end position="201"/>
    </location>
</feature>
<comment type="subunit">
    <text evidence="3">Interacts with ERF2.</text>
</comment>
<evidence type="ECO:0000256" key="6">
    <source>
        <dbReference type="ARBA" id="ARBA00023136"/>
    </source>
</evidence>
<evidence type="ECO:0000313" key="9">
    <source>
        <dbReference type="EMBL" id="KAG5174594.1"/>
    </source>
</evidence>
<dbReference type="EMBL" id="JAFIQS010000001">
    <property type="protein sequence ID" value="KAG5174594.1"/>
    <property type="molecule type" value="Genomic_DNA"/>
</dbReference>
<evidence type="ECO:0000256" key="2">
    <source>
        <dbReference type="ARBA" id="ARBA00007732"/>
    </source>
</evidence>
<accession>A0A8H7YAZ0</accession>
<feature type="compositionally biased region" description="Basic and acidic residues" evidence="7">
    <location>
        <begin position="147"/>
        <end position="156"/>
    </location>
</feature>
<keyword evidence="6" id="KW-0472">Membrane</keyword>
<feature type="compositionally biased region" description="Acidic residues" evidence="7">
    <location>
        <begin position="168"/>
        <end position="177"/>
    </location>
</feature>
<feature type="compositionally biased region" description="Polar residues" evidence="7">
    <location>
        <begin position="15"/>
        <end position="40"/>
    </location>
</feature>
<evidence type="ECO:0000256" key="7">
    <source>
        <dbReference type="SAM" id="MobiDB-lite"/>
    </source>
</evidence>
<proteinExistence type="inferred from homology"/>
<name>A0A8H7YAZ0_PSICU</name>
<evidence type="ECO:0000259" key="8">
    <source>
        <dbReference type="Pfam" id="PF10256"/>
    </source>
</evidence>
<dbReference type="GO" id="GO:0006612">
    <property type="term" value="P:protein targeting to membrane"/>
    <property type="evidence" value="ECO:0007669"/>
    <property type="project" value="TreeGrafter"/>
</dbReference>
<feature type="region of interest" description="Disordered" evidence="7">
    <location>
        <begin position="225"/>
        <end position="245"/>
    </location>
</feature>
<keyword evidence="5" id="KW-0256">Endoplasmic reticulum</keyword>
<dbReference type="OrthoDB" id="2190159at2759"/>
<sequence>MEGVSMQELKDAGVPSSSSGAGTNQAQVENANVGNWTRTQGSDGAGEGEEEDVDVGLAERTLVDDPTTTTTTRAHTHVKGPSSSSISLPVGPDEGAGEGPSRTFVYQPMHVPQKSVDRADGHSQRQSEDQPRTATTAVTWDPLKANGTDDGHDGEKTHRRRATQDDTVVVEDEGEDVVDSKGKLLFAEDDDEEKREGGVGVGGIAPASAIARRASHLRLDLKPTPSSPLPWEQIDPPPDNNSKSIAGYYSPAASQKFRTLQSSGGGPRSLIPKSSYYFGPPAPDSAYGTAPVGQIGVHHPREILRVERDYTGGEVIQFAPIYPLELEGRITPTHFLESINAINELLISAHSLRHSLVDNMLAIFSLQISKLFVKSHFEKVGVSFIYV</sequence>
<organism evidence="9">
    <name type="scientific">Psilocybe cubensis</name>
    <name type="common">Psychedelic mushroom</name>
    <name type="synonym">Stropharia cubensis</name>
    <dbReference type="NCBI Taxonomy" id="181762"/>
    <lineage>
        <taxon>Eukaryota</taxon>
        <taxon>Fungi</taxon>
        <taxon>Dikarya</taxon>
        <taxon>Basidiomycota</taxon>
        <taxon>Agaricomycotina</taxon>
        <taxon>Agaricomycetes</taxon>
        <taxon>Agaricomycetidae</taxon>
        <taxon>Agaricales</taxon>
        <taxon>Agaricineae</taxon>
        <taxon>Strophariaceae</taxon>
        <taxon>Psilocybe</taxon>
    </lineage>
</organism>
<dbReference type="PANTHER" id="PTHR13254">
    <property type="entry name" value="GOLGI AUTOANTIGEN, GOLGIN SUBFAMILY A, 7"/>
    <property type="match status" value="1"/>
</dbReference>
<evidence type="ECO:0000256" key="3">
    <source>
        <dbReference type="ARBA" id="ARBA00011396"/>
    </source>
</evidence>
<comment type="caution">
    <text evidence="9">The sequence shown here is derived from an EMBL/GenBank/DDBJ whole genome shotgun (WGS) entry which is preliminary data.</text>
</comment>
<dbReference type="PANTHER" id="PTHR13254:SF0">
    <property type="entry name" value="GOLGIN SUBFAMILY A MEMBER 7_ERF4 DOMAIN-CONTAINING PROTEIN"/>
    <property type="match status" value="1"/>
</dbReference>
<evidence type="ECO:0000256" key="1">
    <source>
        <dbReference type="ARBA" id="ARBA00004406"/>
    </source>
</evidence>
<evidence type="ECO:0000256" key="4">
    <source>
        <dbReference type="ARBA" id="ARBA00018463"/>
    </source>
</evidence>
<evidence type="ECO:0000256" key="5">
    <source>
        <dbReference type="ARBA" id="ARBA00022824"/>
    </source>
</evidence>
<gene>
    <name evidence="9" type="ORF">JR316_001256</name>
</gene>
<comment type="similarity">
    <text evidence="2">Belongs to the ERF4 family.</text>
</comment>
<feature type="domain" description="Golgin subfamily A member 7/ERF4" evidence="8">
    <location>
        <begin position="303"/>
        <end position="379"/>
    </location>
</feature>